<dbReference type="PROSITE" id="PS51913">
    <property type="entry name" value="HTH_HARE"/>
    <property type="match status" value="1"/>
</dbReference>
<accession>A0A449AUV9</accession>
<evidence type="ECO:0000259" key="2">
    <source>
        <dbReference type="PROSITE" id="PS51913"/>
    </source>
</evidence>
<sequence length="87" mass="10690">MKNKTMLEIAIEIISEDTEKSFKFMELFEKVEEQLKEKWEKDFVNEDNDYEKIRTKKMGELYRLLTVDRRFSRNSDETWTSSTFEVY</sequence>
<dbReference type="InterPro" id="IPR038087">
    <property type="entry name" value="RNAP_delta_N_dom_sf"/>
</dbReference>
<dbReference type="InterPro" id="IPR007759">
    <property type="entry name" value="Asxl_HARE-HTH"/>
</dbReference>
<organism evidence="3 4">
    <name type="scientific">Mycoplasmopsis glycophila</name>
    <dbReference type="NCBI Taxonomy" id="171285"/>
    <lineage>
        <taxon>Bacteria</taxon>
        <taxon>Bacillati</taxon>
        <taxon>Mycoplasmatota</taxon>
        <taxon>Mycoplasmoidales</taxon>
        <taxon>Metamycoplasmataceae</taxon>
        <taxon>Mycoplasmopsis</taxon>
    </lineage>
</organism>
<dbReference type="NCBIfam" id="NF045964">
    <property type="entry name" value="RNAP_delt_plasma"/>
    <property type="match status" value="1"/>
</dbReference>
<dbReference type="RefSeq" id="WP_027333829.1">
    <property type="nucleotide sequence ID" value="NZ_LR215024.1"/>
</dbReference>
<dbReference type="EMBL" id="LR215024">
    <property type="protein sequence ID" value="VEU70262.1"/>
    <property type="molecule type" value="Genomic_DNA"/>
</dbReference>
<dbReference type="Gene3D" id="1.10.10.1250">
    <property type="entry name" value="RNA polymerase, subunit delta, N-terminal domain"/>
    <property type="match status" value="1"/>
</dbReference>
<feature type="domain" description="HTH HARE-type" evidence="2">
    <location>
        <begin position="4"/>
        <end position="84"/>
    </location>
</feature>
<evidence type="ECO:0000256" key="1">
    <source>
        <dbReference type="ARBA" id="ARBA00023163"/>
    </source>
</evidence>
<gene>
    <name evidence="3" type="ORF">NCTC10194_00266</name>
</gene>
<name>A0A449AUV9_9BACT</name>
<proteinExistence type="predicted"/>
<reference evidence="3 4" key="1">
    <citation type="submission" date="2019-01" db="EMBL/GenBank/DDBJ databases">
        <authorList>
            <consortium name="Pathogen Informatics"/>
        </authorList>
    </citation>
    <scope>NUCLEOTIDE SEQUENCE [LARGE SCALE GENOMIC DNA]</scope>
    <source>
        <strain evidence="3 4">NCTC10194</strain>
    </source>
</reference>
<keyword evidence="1" id="KW-0804">Transcription</keyword>
<protein>
    <recommendedName>
        <fullName evidence="2">HTH HARE-type domain-containing protein</fullName>
    </recommendedName>
</protein>
<dbReference type="GO" id="GO:0006355">
    <property type="term" value="P:regulation of DNA-templated transcription"/>
    <property type="evidence" value="ECO:0007669"/>
    <property type="project" value="InterPro"/>
</dbReference>
<keyword evidence="4" id="KW-1185">Reference proteome</keyword>
<evidence type="ECO:0000313" key="3">
    <source>
        <dbReference type="EMBL" id="VEU70262.1"/>
    </source>
</evidence>
<dbReference type="AlphaFoldDB" id="A0A449AUV9"/>
<evidence type="ECO:0000313" key="4">
    <source>
        <dbReference type="Proteomes" id="UP000290815"/>
    </source>
</evidence>
<dbReference type="KEGG" id="mgly:NCTC10194_00266"/>
<dbReference type="Proteomes" id="UP000290815">
    <property type="component" value="Chromosome"/>
</dbReference>